<organism evidence="2 3">
    <name type="scientific">Methylobacterium fujisawaense</name>
    <dbReference type="NCBI Taxonomy" id="107400"/>
    <lineage>
        <taxon>Bacteria</taxon>
        <taxon>Pseudomonadati</taxon>
        <taxon>Pseudomonadota</taxon>
        <taxon>Alphaproteobacteria</taxon>
        <taxon>Hyphomicrobiales</taxon>
        <taxon>Methylobacteriaceae</taxon>
        <taxon>Methylobacterium</taxon>
    </lineage>
</organism>
<dbReference type="PANTHER" id="PTHR46609:SF6">
    <property type="entry name" value="EXONUCLEASE, PHAGE-TYPE_RECB, C-TERMINAL DOMAIN-CONTAINING PROTEIN-RELATED"/>
    <property type="match status" value="1"/>
</dbReference>
<protein>
    <recommendedName>
        <fullName evidence="1">YqaJ viral recombinase domain-containing protein</fullName>
    </recommendedName>
</protein>
<gene>
    <name evidence="2" type="ORF">GGQ91_002473</name>
</gene>
<dbReference type="Proteomes" id="UP000565455">
    <property type="component" value="Unassembled WGS sequence"/>
</dbReference>
<evidence type="ECO:0000313" key="3">
    <source>
        <dbReference type="Proteomes" id="UP000565455"/>
    </source>
</evidence>
<dbReference type="Gene3D" id="3.90.320.10">
    <property type="match status" value="1"/>
</dbReference>
<dbReference type="InterPro" id="IPR051703">
    <property type="entry name" value="NF-kappa-B_Signaling_Reg"/>
</dbReference>
<dbReference type="InterPro" id="IPR011335">
    <property type="entry name" value="Restrct_endonuc-II-like"/>
</dbReference>
<dbReference type="Pfam" id="PF09588">
    <property type="entry name" value="YqaJ"/>
    <property type="match status" value="1"/>
</dbReference>
<name>A0ABR6DBB0_9HYPH</name>
<dbReference type="GeneID" id="96604178"/>
<keyword evidence="3" id="KW-1185">Reference proteome</keyword>
<dbReference type="InterPro" id="IPR011604">
    <property type="entry name" value="PDDEXK-like_dom_sf"/>
</dbReference>
<reference evidence="2 3" key="1">
    <citation type="submission" date="2020-08" db="EMBL/GenBank/DDBJ databases">
        <title>Genomic Encyclopedia of Type Strains, Phase IV (KMG-IV): sequencing the most valuable type-strain genomes for metagenomic binning, comparative biology and taxonomic classification.</title>
        <authorList>
            <person name="Goeker M."/>
        </authorList>
    </citation>
    <scope>NUCLEOTIDE SEQUENCE [LARGE SCALE GENOMIC DNA]</scope>
    <source>
        <strain evidence="2 3">DSM 5686</strain>
    </source>
</reference>
<evidence type="ECO:0000313" key="2">
    <source>
        <dbReference type="EMBL" id="MBA9063085.1"/>
    </source>
</evidence>
<dbReference type="SUPFAM" id="SSF52980">
    <property type="entry name" value="Restriction endonuclease-like"/>
    <property type="match status" value="1"/>
</dbReference>
<comment type="caution">
    <text evidence="2">The sequence shown here is derived from an EMBL/GenBank/DDBJ whole genome shotgun (WGS) entry which is preliminary data.</text>
</comment>
<dbReference type="PANTHER" id="PTHR46609">
    <property type="entry name" value="EXONUCLEASE, PHAGE-TYPE/RECB, C-TERMINAL DOMAIN-CONTAINING PROTEIN"/>
    <property type="match status" value="1"/>
</dbReference>
<proteinExistence type="predicted"/>
<dbReference type="InterPro" id="IPR019080">
    <property type="entry name" value="YqaJ_viral_recombinase"/>
</dbReference>
<accession>A0ABR6DBB0</accession>
<evidence type="ECO:0000259" key="1">
    <source>
        <dbReference type="Pfam" id="PF09588"/>
    </source>
</evidence>
<feature type="domain" description="YqaJ viral recombinase" evidence="1">
    <location>
        <begin position="27"/>
        <end position="171"/>
    </location>
</feature>
<dbReference type="RefSeq" id="WP_182592027.1">
    <property type="nucleotide sequence ID" value="NZ_JACJIM010000003.1"/>
</dbReference>
<dbReference type="EMBL" id="JACJIM010000003">
    <property type="protein sequence ID" value="MBA9063085.1"/>
    <property type="molecule type" value="Genomic_DNA"/>
</dbReference>
<sequence>MSLLAPDTIERPSTVRIHADLYQGTDEWIAARCGMLTASEMSLILTPTLKAARNEKERAHLYELLAQRITQFVEPRFVSDDMLRGRDDEVEALTLYAKHYAPTETVGFITNDRWGFTLGYSPDALVGADGLVECKSRRQKYQIQTFLEHVPEGAIPADYVLQIQTGLLVSERLWCDLVSYSGGLPLAVIRAYPDDAIQAAILSAAGDFEQRLRDAMGRYRDAVASAGSIPTQRIEREIMA</sequence>